<evidence type="ECO:0000256" key="4">
    <source>
        <dbReference type="ARBA" id="ARBA00022491"/>
    </source>
</evidence>
<comment type="caution">
    <text evidence="16">The sequence shown here is derived from an EMBL/GenBank/DDBJ whole genome shotgun (WGS) entry which is preliminary data.</text>
</comment>
<gene>
    <name evidence="16" type="ORF">BV898_12177</name>
</gene>
<comment type="subcellular location">
    <subcellularLocation>
        <location evidence="2">Nucleus</location>
    </subcellularLocation>
</comment>
<keyword evidence="6 12" id="KW-0863">Zinc-finger</keyword>
<dbReference type="OrthoDB" id="5842926at2759"/>
<comment type="function">
    <text evidence="1">Transcription repressor.</text>
</comment>
<dbReference type="InterPro" id="IPR000571">
    <property type="entry name" value="Znf_CCCH"/>
</dbReference>
<name>A0A1W0WEJ3_HYPEX</name>
<feature type="domain" description="G-patch" evidence="15">
    <location>
        <begin position="310"/>
        <end position="356"/>
    </location>
</feature>
<keyword evidence="10" id="KW-0804">Transcription</keyword>
<evidence type="ECO:0000256" key="5">
    <source>
        <dbReference type="ARBA" id="ARBA00022723"/>
    </source>
</evidence>
<keyword evidence="8" id="KW-0805">Transcription regulation</keyword>
<reference evidence="17" key="1">
    <citation type="submission" date="2017-01" db="EMBL/GenBank/DDBJ databases">
        <title>Comparative genomics of anhydrobiosis in the tardigrade Hypsibius dujardini.</title>
        <authorList>
            <person name="Yoshida Y."/>
            <person name="Koutsovoulos G."/>
            <person name="Laetsch D."/>
            <person name="Stevens L."/>
            <person name="Kumar S."/>
            <person name="Horikawa D."/>
            <person name="Ishino K."/>
            <person name="Komine S."/>
            <person name="Tomita M."/>
            <person name="Blaxter M."/>
            <person name="Arakawa K."/>
        </authorList>
    </citation>
    <scope>NUCLEOTIDE SEQUENCE [LARGE SCALE GENOMIC DNA]</scope>
    <source>
        <strain evidence="17">Z151</strain>
    </source>
</reference>
<feature type="zinc finger region" description="C3H1-type" evidence="12">
    <location>
        <begin position="152"/>
        <end position="179"/>
    </location>
</feature>
<feature type="compositionally biased region" description="Acidic residues" evidence="13">
    <location>
        <begin position="259"/>
        <end position="275"/>
    </location>
</feature>
<accession>A0A1W0WEJ3</accession>
<feature type="compositionally biased region" description="Basic and acidic residues" evidence="13">
    <location>
        <begin position="502"/>
        <end position="517"/>
    </location>
</feature>
<evidence type="ECO:0000256" key="7">
    <source>
        <dbReference type="ARBA" id="ARBA00022833"/>
    </source>
</evidence>
<evidence type="ECO:0000256" key="10">
    <source>
        <dbReference type="ARBA" id="ARBA00023163"/>
    </source>
</evidence>
<keyword evidence="4" id="KW-0678">Repressor</keyword>
<proteinExistence type="predicted"/>
<evidence type="ECO:0000256" key="1">
    <source>
        <dbReference type="ARBA" id="ARBA00004062"/>
    </source>
</evidence>
<feature type="compositionally biased region" description="Low complexity" evidence="13">
    <location>
        <begin position="415"/>
        <end position="432"/>
    </location>
</feature>
<organism evidence="16 17">
    <name type="scientific">Hypsibius exemplaris</name>
    <name type="common">Freshwater tardigrade</name>
    <dbReference type="NCBI Taxonomy" id="2072580"/>
    <lineage>
        <taxon>Eukaryota</taxon>
        <taxon>Metazoa</taxon>
        <taxon>Ecdysozoa</taxon>
        <taxon>Tardigrada</taxon>
        <taxon>Eutardigrada</taxon>
        <taxon>Parachela</taxon>
        <taxon>Hypsibioidea</taxon>
        <taxon>Hypsibiidae</taxon>
        <taxon>Hypsibius</taxon>
    </lineage>
</organism>
<keyword evidence="9" id="KW-0238">DNA-binding</keyword>
<keyword evidence="11" id="KW-0539">Nucleus</keyword>
<feature type="region of interest" description="Disordered" evidence="13">
    <location>
        <begin position="248"/>
        <end position="284"/>
    </location>
</feature>
<dbReference type="PROSITE" id="PS50103">
    <property type="entry name" value="ZF_C3H1"/>
    <property type="match status" value="1"/>
</dbReference>
<evidence type="ECO:0000256" key="13">
    <source>
        <dbReference type="SAM" id="MobiDB-lite"/>
    </source>
</evidence>
<keyword evidence="17" id="KW-1185">Reference proteome</keyword>
<dbReference type="PANTHER" id="PTHR46297">
    <property type="entry name" value="ZINC FINGER CCCH-TYPE WITH G PATCH DOMAIN-CONTAINING PROTEIN"/>
    <property type="match status" value="1"/>
</dbReference>
<dbReference type="Proteomes" id="UP000192578">
    <property type="component" value="Unassembled WGS sequence"/>
</dbReference>
<evidence type="ECO:0000313" key="16">
    <source>
        <dbReference type="EMBL" id="OQV13635.1"/>
    </source>
</evidence>
<dbReference type="GO" id="GO:0001227">
    <property type="term" value="F:DNA-binding transcription repressor activity, RNA polymerase II-specific"/>
    <property type="evidence" value="ECO:0007669"/>
    <property type="project" value="TreeGrafter"/>
</dbReference>
<evidence type="ECO:0000256" key="12">
    <source>
        <dbReference type="PROSITE-ProRule" id="PRU00723"/>
    </source>
</evidence>
<evidence type="ECO:0000259" key="14">
    <source>
        <dbReference type="PROSITE" id="PS50103"/>
    </source>
</evidence>
<feature type="region of interest" description="Disordered" evidence="13">
    <location>
        <begin position="487"/>
        <end position="517"/>
    </location>
</feature>
<dbReference type="GO" id="GO:0008270">
    <property type="term" value="F:zinc ion binding"/>
    <property type="evidence" value="ECO:0007669"/>
    <property type="project" value="UniProtKB-KW"/>
</dbReference>
<dbReference type="SMART" id="SM00443">
    <property type="entry name" value="G_patch"/>
    <property type="match status" value="1"/>
</dbReference>
<dbReference type="CDD" id="cd20384">
    <property type="entry name" value="Tudor_ZGPAT"/>
    <property type="match status" value="1"/>
</dbReference>
<dbReference type="InterPro" id="IPR000467">
    <property type="entry name" value="G_patch_dom"/>
</dbReference>
<evidence type="ECO:0000256" key="6">
    <source>
        <dbReference type="ARBA" id="ARBA00022771"/>
    </source>
</evidence>
<dbReference type="Pfam" id="PF01585">
    <property type="entry name" value="G-patch"/>
    <property type="match status" value="1"/>
</dbReference>
<dbReference type="GO" id="GO:0000978">
    <property type="term" value="F:RNA polymerase II cis-regulatory region sequence-specific DNA binding"/>
    <property type="evidence" value="ECO:0007669"/>
    <property type="project" value="TreeGrafter"/>
</dbReference>
<dbReference type="AlphaFoldDB" id="A0A1W0WEJ3"/>
<sequence length="517" mass="56378">MADPEACLSLWKEQRDHIQSVISSDPGNADASLLELLESLNELISLEEQNETSPIEVLQNGAEITGNESSEYLCDDVTGSEPTLSVSHADLSALEADLHASLLHLQCRVPLQHSWGQLRHCNAMVQSVESTPVSHAVEEVHVRVLFLQPTHRRMLSCEYFLGGKCRFTAEQCHFSHGEVYALSQLLPYQAPEFSSLTVGSRCLCVNDEGIWEHGTVAGMSSPSSEADTTPEVTVRLAGQTAVKTVKIDQIVPDSNNTDNMDDDPGEDDAVPEDEDAGKVASDEDEFRPHAAWDLPVAQVSHGFAGWETHTKGVGSKLMAKMGFVTGQGLGVRPGGRTEPVPAHVLPKGRSLDYCMALKEGTKLPAVGDNRRNGRKPKRRIHVDISASNNPSMPGKKSVFDFLNGKLRNPNKLHRTPANPSSPAPTASTSAPSVSKDPCKALNIEALKLHDKISGLERDLDRLRKSLNRNTSVDRAAAKAISQRIKTTEQELSGLRSQQDSLQKSKDTQKEKKALTIF</sequence>
<evidence type="ECO:0000256" key="11">
    <source>
        <dbReference type="ARBA" id="ARBA00023242"/>
    </source>
</evidence>
<feature type="domain" description="C3H1-type" evidence="14">
    <location>
        <begin position="152"/>
        <end position="179"/>
    </location>
</feature>
<dbReference type="Gene3D" id="2.30.30.1190">
    <property type="match status" value="1"/>
</dbReference>
<dbReference type="PROSITE" id="PS50174">
    <property type="entry name" value="G_PATCH"/>
    <property type="match status" value="1"/>
</dbReference>
<evidence type="ECO:0000256" key="3">
    <source>
        <dbReference type="ARBA" id="ARBA00022414"/>
    </source>
</evidence>
<evidence type="ECO:0000256" key="2">
    <source>
        <dbReference type="ARBA" id="ARBA00004123"/>
    </source>
</evidence>
<evidence type="ECO:0000313" key="17">
    <source>
        <dbReference type="Proteomes" id="UP000192578"/>
    </source>
</evidence>
<evidence type="ECO:0000256" key="9">
    <source>
        <dbReference type="ARBA" id="ARBA00023125"/>
    </source>
</evidence>
<dbReference type="GO" id="GO:0005634">
    <property type="term" value="C:nucleus"/>
    <property type="evidence" value="ECO:0007669"/>
    <property type="project" value="UniProtKB-SubCell"/>
</dbReference>
<protein>
    <recommendedName>
        <fullName evidence="3">Zinc finger CCCH-type with G patch domain-containing protein</fullName>
    </recommendedName>
</protein>
<keyword evidence="7 12" id="KW-0862">Zinc</keyword>
<keyword evidence="5 12" id="KW-0479">Metal-binding</keyword>
<dbReference type="PANTHER" id="PTHR46297:SF1">
    <property type="entry name" value="ZINC FINGER CCCH-TYPE WITH G PATCH DOMAIN-CONTAINING PROTEIN"/>
    <property type="match status" value="1"/>
</dbReference>
<evidence type="ECO:0000259" key="15">
    <source>
        <dbReference type="PROSITE" id="PS50174"/>
    </source>
</evidence>
<dbReference type="EMBL" id="MTYJ01000120">
    <property type="protein sequence ID" value="OQV13635.1"/>
    <property type="molecule type" value="Genomic_DNA"/>
</dbReference>
<evidence type="ECO:0000256" key="8">
    <source>
        <dbReference type="ARBA" id="ARBA00023015"/>
    </source>
</evidence>
<feature type="region of interest" description="Disordered" evidence="13">
    <location>
        <begin position="364"/>
        <end position="435"/>
    </location>
</feature>